<dbReference type="InterPro" id="IPR045851">
    <property type="entry name" value="AMP-bd_C_sf"/>
</dbReference>
<dbReference type="Gene3D" id="3.30.559.10">
    <property type="entry name" value="Chloramphenicol acetyltransferase-like domain"/>
    <property type="match status" value="1"/>
</dbReference>
<reference evidence="5 6" key="1">
    <citation type="journal article" date="2024" name="Front Chem Biol">
        <title>Unveiling the potential of Daldinia eschscholtzii MFLUCC 19-0629 through bioactivity and bioinformatics studies for enhanced sustainable agriculture production.</title>
        <authorList>
            <person name="Brooks S."/>
            <person name="Weaver J.A."/>
            <person name="Klomchit A."/>
            <person name="Alharthi S.A."/>
            <person name="Onlamun T."/>
            <person name="Nurani R."/>
            <person name="Vong T.K."/>
            <person name="Alberti F."/>
            <person name="Greco C."/>
        </authorList>
    </citation>
    <scope>NUCLEOTIDE SEQUENCE [LARGE SCALE GENOMIC DNA]</scope>
    <source>
        <strain evidence="5">MFLUCC 19-0629</strain>
    </source>
</reference>
<dbReference type="GO" id="GO:0005737">
    <property type="term" value="C:cytoplasm"/>
    <property type="evidence" value="ECO:0007669"/>
    <property type="project" value="TreeGrafter"/>
</dbReference>
<dbReference type="InterPro" id="IPR009081">
    <property type="entry name" value="PP-bd_ACP"/>
</dbReference>
<gene>
    <name evidence="5" type="ORF">Daesc_002500</name>
</gene>
<dbReference type="Pfam" id="PF00550">
    <property type="entry name" value="PP-binding"/>
    <property type="match status" value="1"/>
</dbReference>
<dbReference type="EMBL" id="JBANMG010000002">
    <property type="protein sequence ID" value="KAK6957214.1"/>
    <property type="molecule type" value="Genomic_DNA"/>
</dbReference>
<dbReference type="PANTHER" id="PTHR45527:SF1">
    <property type="entry name" value="FATTY ACID SYNTHASE"/>
    <property type="match status" value="1"/>
</dbReference>
<comment type="caution">
    <text evidence="5">The sequence shown here is derived from an EMBL/GenBank/DDBJ whole genome shotgun (WGS) entry which is preliminary data.</text>
</comment>
<evidence type="ECO:0000313" key="5">
    <source>
        <dbReference type="EMBL" id="KAK6957214.1"/>
    </source>
</evidence>
<dbReference type="Pfam" id="PF00668">
    <property type="entry name" value="Condensation"/>
    <property type="match status" value="1"/>
</dbReference>
<dbReference type="InterPro" id="IPR001242">
    <property type="entry name" value="Condensation_dom"/>
</dbReference>
<dbReference type="InterPro" id="IPR042099">
    <property type="entry name" value="ANL_N_sf"/>
</dbReference>
<evidence type="ECO:0000256" key="1">
    <source>
        <dbReference type="ARBA" id="ARBA00022450"/>
    </source>
</evidence>
<evidence type="ECO:0000256" key="3">
    <source>
        <dbReference type="ARBA" id="ARBA00022598"/>
    </source>
</evidence>
<name>A0AAX6MXJ1_9PEZI</name>
<dbReference type="GO" id="GO:0043041">
    <property type="term" value="P:amino acid activation for nonribosomal peptide biosynthetic process"/>
    <property type="evidence" value="ECO:0007669"/>
    <property type="project" value="TreeGrafter"/>
</dbReference>
<keyword evidence="3" id="KW-0436">Ligase</keyword>
<dbReference type="Gene3D" id="1.10.1200.10">
    <property type="entry name" value="ACP-like"/>
    <property type="match status" value="1"/>
</dbReference>
<dbReference type="Proteomes" id="UP001369815">
    <property type="component" value="Unassembled WGS sequence"/>
</dbReference>
<dbReference type="PROSITE" id="PS50075">
    <property type="entry name" value="CARRIER"/>
    <property type="match status" value="1"/>
</dbReference>
<dbReference type="Gene3D" id="3.40.50.12780">
    <property type="entry name" value="N-terminal domain of ligase-like"/>
    <property type="match status" value="1"/>
</dbReference>
<dbReference type="InterPro" id="IPR036736">
    <property type="entry name" value="ACP-like_sf"/>
</dbReference>
<proteinExistence type="predicted"/>
<keyword evidence="1" id="KW-0596">Phosphopantetheine</keyword>
<sequence>MPELTAAKFFNHREYGRLYRSGDLGRMLPDGSLVILGRIDTQVKLRGLRIELQEIQAIVLRSRLAKACTSVLASLPLTSSGKVDYDSLRSSASDISDEILSLCSSTEDSLQDSLQDSLEWTELEVLIAGAISETLRIDRKAINRWGSFAALGIDSISAMPLARKLQTILGKRIPLSLILSNPSVGRLASAIAKDTCQLAGRSDEKGLGLPDSLVEAVRRRFGDQGKDRVENILPCTPLQEAMLSSSISSVNEPSYSNQMLFRLRLPSQIMKTHWDAMFKRHGILRTCFVTTADVRHPMMQVVLKSYLPTRKTIKADRTNFEDVVSRHGSSLSSVLDSGEPPVSLLFIRLEDSTEYLSFVCHHAIYDGVSMKQLLAEVEAVSRHEQLPGTLPFELFLQKTLPLHPEADVFWEEHLRSFSPFHFNKLTSIDHLGSHPTSEGAMSCPYSSVAARTKELGVSLLSLCQATWAITLSLLQDDGDVCFGNVISGRSIALDQIDTLIAPCFNTIPIRMNLSHFKFPHQVMNKFQRLNVQMIPYQFTSLRRIQLRLQLPYLFDTVLIVQPRGYALDETVWSLERESGAMDVSGDLVAIRIVKLSRR</sequence>
<feature type="domain" description="Carrier" evidence="4">
    <location>
        <begin position="118"/>
        <end position="195"/>
    </location>
</feature>
<dbReference type="InterPro" id="IPR020806">
    <property type="entry name" value="PKS_PP-bd"/>
</dbReference>
<dbReference type="SMART" id="SM00823">
    <property type="entry name" value="PKS_PP"/>
    <property type="match status" value="1"/>
</dbReference>
<keyword evidence="2" id="KW-0597">Phosphoprotein</keyword>
<dbReference type="GO" id="GO:0031177">
    <property type="term" value="F:phosphopantetheine binding"/>
    <property type="evidence" value="ECO:0007669"/>
    <property type="project" value="InterPro"/>
</dbReference>
<evidence type="ECO:0000256" key="2">
    <source>
        <dbReference type="ARBA" id="ARBA00022553"/>
    </source>
</evidence>
<dbReference type="Gene3D" id="3.30.300.30">
    <property type="match status" value="1"/>
</dbReference>
<dbReference type="PANTHER" id="PTHR45527">
    <property type="entry name" value="NONRIBOSOMAL PEPTIDE SYNTHETASE"/>
    <property type="match status" value="1"/>
</dbReference>
<dbReference type="GO" id="GO:0016874">
    <property type="term" value="F:ligase activity"/>
    <property type="evidence" value="ECO:0007669"/>
    <property type="project" value="UniProtKB-KW"/>
</dbReference>
<evidence type="ECO:0000259" key="4">
    <source>
        <dbReference type="PROSITE" id="PS50075"/>
    </source>
</evidence>
<protein>
    <recommendedName>
        <fullName evidence="4">Carrier domain-containing protein</fullName>
    </recommendedName>
</protein>
<evidence type="ECO:0000313" key="6">
    <source>
        <dbReference type="Proteomes" id="UP001369815"/>
    </source>
</evidence>
<organism evidence="5 6">
    <name type="scientific">Daldinia eschscholtzii</name>
    <dbReference type="NCBI Taxonomy" id="292717"/>
    <lineage>
        <taxon>Eukaryota</taxon>
        <taxon>Fungi</taxon>
        <taxon>Dikarya</taxon>
        <taxon>Ascomycota</taxon>
        <taxon>Pezizomycotina</taxon>
        <taxon>Sordariomycetes</taxon>
        <taxon>Xylariomycetidae</taxon>
        <taxon>Xylariales</taxon>
        <taxon>Hypoxylaceae</taxon>
        <taxon>Daldinia</taxon>
    </lineage>
</organism>
<dbReference type="InterPro" id="IPR023213">
    <property type="entry name" value="CAT-like_dom_sf"/>
</dbReference>
<dbReference type="SUPFAM" id="SSF47336">
    <property type="entry name" value="ACP-like"/>
    <property type="match status" value="1"/>
</dbReference>
<dbReference type="AlphaFoldDB" id="A0AAX6MXJ1"/>
<dbReference type="SUPFAM" id="SSF52777">
    <property type="entry name" value="CoA-dependent acyltransferases"/>
    <property type="match status" value="2"/>
</dbReference>
<keyword evidence="6" id="KW-1185">Reference proteome</keyword>
<accession>A0AAX6MXJ1</accession>
<dbReference type="Gene3D" id="3.30.559.30">
    <property type="entry name" value="Nonribosomal peptide synthetase, condensation domain"/>
    <property type="match status" value="1"/>
</dbReference>
<dbReference type="GO" id="GO:0044550">
    <property type="term" value="P:secondary metabolite biosynthetic process"/>
    <property type="evidence" value="ECO:0007669"/>
    <property type="project" value="TreeGrafter"/>
</dbReference>
<dbReference type="SUPFAM" id="SSF56801">
    <property type="entry name" value="Acetyl-CoA synthetase-like"/>
    <property type="match status" value="1"/>
</dbReference>